<sequence length="167" mass="18848">MAGQRPSQFGSLVSLGMLKLIELSELLLTLCDYPFCFLIIISFVVQVYQVSMSGLPNDKTQWYSQAQTEISYSRDGDDWVIKVGIKGIPNGRVFRFKLGEPYDSADIDGSPMKSLIQACGNKFQEKHSAASLQGEEMEIERWIENDRMIVQTSCKGAMMKSQYVRVN</sequence>
<dbReference type="SUPFAM" id="SSF50814">
    <property type="entry name" value="Lipocalins"/>
    <property type="match status" value="1"/>
</dbReference>
<dbReference type="GeneID" id="20237827"/>
<dbReference type="OrthoDB" id="354351at2759"/>
<dbReference type="KEGG" id="lgi:LOTGIDRAFT_158663"/>
<dbReference type="InterPro" id="IPR012674">
    <property type="entry name" value="Calycin"/>
</dbReference>
<dbReference type="HOGENOM" id="CLU_1596368_0_0_1"/>
<protein>
    <recommendedName>
        <fullName evidence="4">Lipocalin/cytosolic fatty-acid binding domain-containing protein</fullName>
    </recommendedName>
</protein>
<keyword evidence="1" id="KW-0812">Transmembrane</keyword>
<evidence type="ECO:0000256" key="1">
    <source>
        <dbReference type="SAM" id="Phobius"/>
    </source>
</evidence>
<dbReference type="RefSeq" id="XP_009050359.1">
    <property type="nucleotide sequence ID" value="XM_009052111.1"/>
</dbReference>
<dbReference type="Proteomes" id="UP000030746">
    <property type="component" value="Unassembled WGS sequence"/>
</dbReference>
<dbReference type="CDD" id="cd00742">
    <property type="entry name" value="FABP"/>
    <property type="match status" value="1"/>
</dbReference>
<keyword evidence="3" id="KW-1185">Reference proteome</keyword>
<reference evidence="2 3" key="1">
    <citation type="journal article" date="2013" name="Nature">
        <title>Insights into bilaterian evolution from three spiralian genomes.</title>
        <authorList>
            <person name="Simakov O."/>
            <person name="Marletaz F."/>
            <person name="Cho S.J."/>
            <person name="Edsinger-Gonzales E."/>
            <person name="Havlak P."/>
            <person name="Hellsten U."/>
            <person name="Kuo D.H."/>
            <person name="Larsson T."/>
            <person name="Lv J."/>
            <person name="Arendt D."/>
            <person name="Savage R."/>
            <person name="Osoegawa K."/>
            <person name="de Jong P."/>
            <person name="Grimwood J."/>
            <person name="Chapman J.A."/>
            <person name="Shapiro H."/>
            <person name="Aerts A."/>
            <person name="Otillar R.P."/>
            <person name="Terry A.Y."/>
            <person name="Boore J.L."/>
            <person name="Grigoriev I.V."/>
            <person name="Lindberg D.R."/>
            <person name="Seaver E.C."/>
            <person name="Weisblat D.A."/>
            <person name="Putnam N.H."/>
            <person name="Rokhsar D.S."/>
        </authorList>
    </citation>
    <scope>NUCLEOTIDE SEQUENCE [LARGE SCALE GENOMIC DNA]</scope>
</reference>
<name>V4AUS4_LOTGI</name>
<dbReference type="EMBL" id="KB201205">
    <property type="protein sequence ID" value="ESO98715.1"/>
    <property type="molecule type" value="Genomic_DNA"/>
</dbReference>
<evidence type="ECO:0000313" key="2">
    <source>
        <dbReference type="EMBL" id="ESO98715.1"/>
    </source>
</evidence>
<proteinExistence type="predicted"/>
<gene>
    <name evidence="2" type="ORF">LOTGIDRAFT_158663</name>
</gene>
<dbReference type="CTD" id="20237827"/>
<organism evidence="2 3">
    <name type="scientific">Lottia gigantea</name>
    <name type="common">Giant owl limpet</name>
    <dbReference type="NCBI Taxonomy" id="225164"/>
    <lineage>
        <taxon>Eukaryota</taxon>
        <taxon>Metazoa</taxon>
        <taxon>Spiralia</taxon>
        <taxon>Lophotrochozoa</taxon>
        <taxon>Mollusca</taxon>
        <taxon>Gastropoda</taxon>
        <taxon>Patellogastropoda</taxon>
        <taxon>Lottioidea</taxon>
        <taxon>Lottiidae</taxon>
        <taxon>Lottia</taxon>
    </lineage>
</organism>
<keyword evidence="1" id="KW-0472">Membrane</keyword>
<accession>V4AUS4</accession>
<evidence type="ECO:0008006" key="4">
    <source>
        <dbReference type="Google" id="ProtNLM"/>
    </source>
</evidence>
<dbReference type="OMA" id="TRWIEGD"/>
<evidence type="ECO:0000313" key="3">
    <source>
        <dbReference type="Proteomes" id="UP000030746"/>
    </source>
</evidence>
<dbReference type="GO" id="GO:0008289">
    <property type="term" value="F:lipid binding"/>
    <property type="evidence" value="ECO:0007669"/>
    <property type="project" value="UniProtKB-KW"/>
</dbReference>
<dbReference type="Gene3D" id="2.40.128.20">
    <property type="match status" value="1"/>
</dbReference>
<feature type="transmembrane region" description="Helical" evidence="1">
    <location>
        <begin position="26"/>
        <end position="48"/>
    </location>
</feature>
<dbReference type="AlphaFoldDB" id="V4AUS4"/>
<keyword evidence="1" id="KW-1133">Transmembrane helix</keyword>